<reference evidence="1" key="1">
    <citation type="submission" date="2022-02" db="EMBL/GenBank/DDBJ databases">
        <title>Plant Genome Project.</title>
        <authorList>
            <person name="Zhang R.-G."/>
        </authorList>
    </citation>
    <scope>NUCLEOTIDE SEQUENCE</scope>
    <source>
        <strain evidence="1">AT1</strain>
    </source>
</reference>
<sequence>MYGVPFFIVIMSSNSSNASAIASLLVYRPRCIYTCTLAKYETSISTVLAIGDGIGVDQEQQFRAFVELALRCVEEKREDKPEMKGVADELSRIRSAPLGPLFSYLQSSPLLTPETSQVTTSQRLLLCLSTFLNDDSSVSPVSSTTTTMRSPNSCFGSLFPVWVGDGGKKQIPVGDRVGDGVGSNG</sequence>
<comment type="caution">
    <text evidence="1">The sequence shown here is derived from an EMBL/GenBank/DDBJ whole genome shotgun (WGS) entry which is preliminary data.</text>
</comment>
<gene>
    <name evidence="1" type="ORF">RHMOL_Rhmol05G0116500</name>
</gene>
<keyword evidence="2" id="KW-1185">Reference proteome</keyword>
<organism evidence="1 2">
    <name type="scientific">Rhododendron molle</name>
    <name type="common">Chinese azalea</name>
    <name type="synonym">Azalea mollis</name>
    <dbReference type="NCBI Taxonomy" id="49168"/>
    <lineage>
        <taxon>Eukaryota</taxon>
        <taxon>Viridiplantae</taxon>
        <taxon>Streptophyta</taxon>
        <taxon>Embryophyta</taxon>
        <taxon>Tracheophyta</taxon>
        <taxon>Spermatophyta</taxon>
        <taxon>Magnoliopsida</taxon>
        <taxon>eudicotyledons</taxon>
        <taxon>Gunneridae</taxon>
        <taxon>Pentapetalae</taxon>
        <taxon>asterids</taxon>
        <taxon>Ericales</taxon>
        <taxon>Ericaceae</taxon>
        <taxon>Ericoideae</taxon>
        <taxon>Rhodoreae</taxon>
        <taxon>Rhododendron</taxon>
    </lineage>
</organism>
<dbReference type="EMBL" id="CM046392">
    <property type="protein sequence ID" value="KAI8554673.1"/>
    <property type="molecule type" value="Genomic_DNA"/>
</dbReference>
<name>A0ACC0NMR6_RHOML</name>
<evidence type="ECO:0000313" key="1">
    <source>
        <dbReference type="EMBL" id="KAI8554673.1"/>
    </source>
</evidence>
<accession>A0ACC0NMR6</accession>
<proteinExistence type="predicted"/>
<protein>
    <submittedName>
        <fullName evidence="1">Uncharacterized protein</fullName>
    </submittedName>
</protein>
<evidence type="ECO:0000313" key="2">
    <source>
        <dbReference type="Proteomes" id="UP001062846"/>
    </source>
</evidence>
<dbReference type="Proteomes" id="UP001062846">
    <property type="component" value="Chromosome 5"/>
</dbReference>